<reference evidence="11" key="1">
    <citation type="submission" date="2015-11" db="EMBL/GenBank/DDBJ databases">
        <authorList>
            <person name="Varghese N."/>
        </authorList>
    </citation>
    <scope>NUCLEOTIDE SEQUENCE [LARGE SCALE GENOMIC DNA]</scope>
    <source>
        <strain evidence="11">DSM 45899</strain>
    </source>
</reference>
<dbReference type="InterPro" id="IPR020846">
    <property type="entry name" value="MFS_dom"/>
</dbReference>
<evidence type="ECO:0000259" key="9">
    <source>
        <dbReference type="PROSITE" id="PS50850"/>
    </source>
</evidence>
<keyword evidence="3" id="KW-1003">Cell membrane</keyword>
<dbReference type="Pfam" id="PF07690">
    <property type="entry name" value="MFS_1"/>
    <property type="match status" value="1"/>
</dbReference>
<evidence type="ECO:0000256" key="2">
    <source>
        <dbReference type="ARBA" id="ARBA00022448"/>
    </source>
</evidence>
<name>A0A0S4QRG2_9ACTN</name>
<dbReference type="NCBIfam" id="TIGR00711">
    <property type="entry name" value="efflux_EmrB"/>
    <property type="match status" value="1"/>
</dbReference>
<comment type="subcellular location">
    <subcellularLocation>
        <location evidence="1">Cell membrane</location>
        <topology evidence="1">Multi-pass membrane protein</topology>
    </subcellularLocation>
</comment>
<feature type="transmembrane region" description="Helical" evidence="8">
    <location>
        <begin position="355"/>
        <end position="376"/>
    </location>
</feature>
<feature type="transmembrane region" description="Helical" evidence="8">
    <location>
        <begin position="251"/>
        <end position="269"/>
    </location>
</feature>
<evidence type="ECO:0000256" key="1">
    <source>
        <dbReference type="ARBA" id="ARBA00004651"/>
    </source>
</evidence>
<dbReference type="Proteomes" id="UP000198802">
    <property type="component" value="Unassembled WGS sequence"/>
</dbReference>
<keyword evidence="2" id="KW-0813">Transport</keyword>
<keyword evidence="5 8" id="KW-1133">Transmembrane helix</keyword>
<proteinExistence type="predicted"/>
<keyword evidence="11" id="KW-1185">Reference proteome</keyword>
<evidence type="ECO:0000256" key="7">
    <source>
        <dbReference type="SAM" id="MobiDB-lite"/>
    </source>
</evidence>
<feature type="region of interest" description="Disordered" evidence="7">
    <location>
        <begin position="1"/>
        <end position="49"/>
    </location>
</feature>
<keyword evidence="4 8" id="KW-0812">Transmembrane</keyword>
<dbReference type="SUPFAM" id="SSF103473">
    <property type="entry name" value="MFS general substrate transporter"/>
    <property type="match status" value="1"/>
</dbReference>
<sequence>MTEKQESGAAVRAVDGPAREPAAGSSAPPRSAPSHSVHPNSTSSNPASSNPASFVWTSVHTIALTLLCVAAMLETLDITIVNVALPSIQDDLGFSQGDLPWVVNAYTVAFGGFLLLGGRTGDVFGQRRIFVGGIALFLVASLAAGLSQDAGSLVATRALQGLAGAFSIPMTLAMIASIFPAGPARNKALAVWGTAAGVSSALGVVLGGVLVNGPGWRWIFLLNVPICALILAGAGRYLPADRTTRTHRFDVVGALVSTGGTALLIYAVLQASEHEWGSGRTIGLLAGAVVLLAYFVVHELFVAAEPLMTFSLFRNRSVSGANAVQALVAVALWAMLFFVTLYAQEVLNYSPLKTGLAYLPLAVTLLVAAPVGPLLVPKIGIRAVVAIGCAIVAGGLLLFTGISPDGGLGTNIILPSVVVSLGFAILFVPINIAAVTGVPAESTGIAAALLNVSRYVGGSLGFAVIATLAESRTADAARAGDAAAAALTEGFKLGFVITAVTMVVGVLAALLLFREDGRGEKVDLAAVQSAAIEGG</sequence>
<feature type="transmembrane region" description="Helical" evidence="8">
    <location>
        <begin position="323"/>
        <end position="343"/>
    </location>
</feature>
<dbReference type="PANTHER" id="PTHR42718">
    <property type="entry name" value="MAJOR FACILITATOR SUPERFAMILY MULTIDRUG TRANSPORTER MFSC"/>
    <property type="match status" value="1"/>
</dbReference>
<dbReference type="EMBL" id="FAOZ01000017">
    <property type="protein sequence ID" value="CUU58215.1"/>
    <property type="molecule type" value="Genomic_DNA"/>
</dbReference>
<dbReference type="GO" id="GO:0022857">
    <property type="term" value="F:transmembrane transporter activity"/>
    <property type="evidence" value="ECO:0007669"/>
    <property type="project" value="InterPro"/>
</dbReference>
<evidence type="ECO:0000256" key="4">
    <source>
        <dbReference type="ARBA" id="ARBA00022692"/>
    </source>
</evidence>
<dbReference type="InterPro" id="IPR011701">
    <property type="entry name" value="MFS"/>
</dbReference>
<dbReference type="GO" id="GO:0005886">
    <property type="term" value="C:plasma membrane"/>
    <property type="evidence" value="ECO:0007669"/>
    <property type="project" value="UniProtKB-SubCell"/>
</dbReference>
<evidence type="ECO:0000313" key="10">
    <source>
        <dbReference type="EMBL" id="CUU58215.1"/>
    </source>
</evidence>
<dbReference type="Gene3D" id="1.20.1250.20">
    <property type="entry name" value="MFS general substrate transporter like domains"/>
    <property type="match status" value="1"/>
</dbReference>
<dbReference type="CDD" id="cd17321">
    <property type="entry name" value="MFS_MMR_MDR_like"/>
    <property type="match status" value="1"/>
</dbReference>
<feature type="transmembrane region" description="Helical" evidence="8">
    <location>
        <begin position="54"/>
        <end position="73"/>
    </location>
</feature>
<organism evidence="10 11">
    <name type="scientific">Parafrankia irregularis</name>
    <dbReference type="NCBI Taxonomy" id="795642"/>
    <lineage>
        <taxon>Bacteria</taxon>
        <taxon>Bacillati</taxon>
        <taxon>Actinomycetota</taxon>
        <taxon>Actinomycetes</taxon>
        <taxon>Frankiales</taxon>
        <taxon>Frankiaceae</taxon>
        <taxon>Parafrankia</taxon>
    </lineage>
</organism>
<evidence type="ECO:0000313" key="11">
    <source>
        <dbReference type="Proteomes" id="UP000198802"/>
    </source>
</evidence>
<dbReference type="PROSITE" id="PS50850">
    <property type="entry name" value="MFS"/>
    <property type="match status" value="1"/>
</dbReference>
<dbReference type="Gene3D" id="1.20.1720.10">
    <property type="entry name" value="Multidrug resistance protein D"/>
    <property type="match status" value="1"/>
</dbReference>
<evidence type="ECO:0000256" key="5">
    <source>
        <dbReference type="ARBA" id="ARBA00022989"/>
    </source>
</evidence>
<feature type="domain" description="Major facilitator superfamily (MFS) profile" evidence="9">
    <location>
        <begin position="63"/>
        <end position="517"/>
    </location>
</feature>
<feature type="transmembrane region" description="Helical" evidence="8">
    <location>
        <begin position="281"/>
        <end position="302"/>
    </location>
</feature>
<evidence type="ECO:0000256" key="3">
    <source>
        <dbReference type="ARBA" id="ARBA00022475"/>
    </source>
</evidence>
<feature type="transmembrane region" description="Helical" evidence="8">
    <location>
        <begin position="412"/>
        <end position="433"/>
    </location>
</feature>
<feature type="transmembrane region" description="Helical" evidence="8">
    <location>
        <begin position="493"/>
        <end position="513"/>
    </location>
</feature>
<dbReference type="InterPro" id="IPR036259">
    <property type="entry name" value="MFS_trans_sf"/>
</dbReference>
<feature type="transmembrane region" description="Helical" evidence="8">
    <location>
        <begin position="129"/>
        <end position="146"/>
    </location>
</feature>
<dbReference type="RefSeq" id="WP_091280958.1">
    <property type="nucleotide sequence ID" value="NZ_FAOZ01000017.1"/>
</dbReference>
<feature type="transmembrane region" description="Helical" evidence="8">
    <location>
        <begin position="383"/>
        <end position="400"/>
    </location>
</feature>
<feature type="compositionally biased region" description="Low complexity" evidence="7">
    <location>
        <begin position="19"/>
        <end position="49"/>
    </location>
</feature>
<evidence type="ECO:0000256" key="8">
    <source>
        <dbReference type="SAM" id="Phobius"/>
    </source>
</evidence>
<accession>A0A0S4QRG2</accession>
<feature type="transmembrane region" description="Helical" evidence="8">
    <location>
        <begin position="445"/>
        <end position="469"/>
    </location>
</feature>
<feature type="transmembrane region" description="Helical" evidence="8">
    <location>
        <begin position="189"/>
        <end position="210"/>
    </location>
</feature>
<dbReference type="InterPro" id="IPR004638">
    <property type="entry name" value="EmrB-like"/>
</dbReference>
<evidence type="ECO:0000256" key="6">
    <source>
        <dbReference type="ARBA" id="ARBA00023136"/>
    </source>
</evidence>
<protein>
    <submittedName>
        <fullName evidence="10">Drug resistance transporter, EmrB/QacA subfamily</fullName>
    </submittedName>
</protein>
<feature type="transmembrane region" description="Helical" evidence="8">
    <location>
        <begin position="99"/>
        <end position="117"/>
    </location>
</feature>
<keyword evidence="6 8" id="KW-0472">Membrane</keyword>
<dbReference type="PANTHER" id="PTHR42718:SF46">
    <property type="entry name" value="BLR6921 PROTEIN"/>
    <property type="match status" value="1"/>
</dbReference>
<feature type="transmembrane region" description="Helical" evidence="8">
    <location>
        <begin position="216"/>
        <end position="239"/>
    </location>
</feature>
<dbReference type="AlphaFoldDB" id="A0A0S4QRG2"/>
<gene>
    <name evidence="10" type="ORF">Ga0074812_117124</name>
</gene>
<feature type="transmembrane region" description="Helical" evidence="8">
    <location>
        <begin position="158"/>
        <end position="182"/>
    </location>
</feature>